<dbReference type="AlphaFoldDB" id="H1L0E1"/>
<protein>
    <submittedName>
        <fullName evidence="1">Uncharacterized protein</fullName>
    </submittedName>
</protein>
<dbReference type="OrthoDB" id="66630at2157"/>
<dbReference type="EMBL" id="AGJL01000042">
    <property type="protein sequence ID" value="EHP84935.1"/>
    <property type="molecule type" value="Genomic_DNA"/>
</dbReference>
<name>H1L0E1_9EURY</name>
<evidence type="ECO:0000313" key="1">
    <source>
        <dbReference type="EMBL" id="EHP84935.1"/>
    </source>
</evidence>
<dbReference type="STRING" id="647171.MetfoDRAFT_1515"/>
<accession>H1L0E1</accession>
<keyword evidence="2" id="KW-1185">Reference proteome</keyword>
<dbReference type="RefSeq" id="WP_007044942.1">
    <property type="nucleotide sequence ID" value="NZ_AGJL01000042.1"/>
</dbReference>
<reference evidence="1 2" key="1">
    <citation type="submission" date="2011-09" db="EMBL/GenBank/DDBJ databases">
        <title>The draft genome of Methanotorris formicicus Mc-S-70.</title>
        <authorList>
            <consortium name="US DOE Joint Genome Institute (JGI-PGF)"/>
            <person name="Lucas S."/>
            <person name="Han J."/>
            <person name="Lapidus A."/>
            <person name="Cheng J.-F."/>
            <person name="Goodwin L."/>
            <person name="Pitluck S."/>
            <person name="Peters L."/>
            <person name="Land M.L."/>
            <person name="Hauser L."/>
            <person name="Sieprawska-Lupa M."/>
            <person name="Takai K."/>
            <person name="Miyazaki J."/>
            <person name="Whitman W."/>
            <person name="Woyke T.J."/>
        </authorList>
    </citation>
    <scope>NUCLEOTIDE SEQUENCE [LARGE SCALE GENOMIC DNA]</scope>
    <source>
        <strain evidence="1 2">Mc-S-70</strain>
    </source>
</reference>
<dbReference type="Proteomes" id="UP000003706">
    <property type="component" value="Unassembled WGS sequence"/>
</dbReference>
<evidence type="ECO:0000313" key="2">
    <source>
        <dbReference type="Proteomes" id="UP000003706"/>
    </source>
</evidence>
<comment type="caution">
    <text evidence="1">The sequence shown here is derived from an EMBL/GenBank/DDBJ whole genome shotgun (WGS) entry which is preliminary data.</text>
</comment>
<organism evidence="1 2">
    <name type="scientific">Methanotorris formicicus Mc-S-70</name>
    <dbReference type="NCBI Taxonomy" id="647171"/>
    <lineage>
        <taxon>Archaea</taxon>
        <taxon>Methanobacteriati</taxon>
        <taxon>Methanobacteriota</taxon>
        <taxon>Methanomada group</taxon>
        <taxon>Methanococci</taxon>
        <taxon>Methanococcales</taxon>
        <taxon>Methanocaldococcaceae</taxon>
        <taxon>Methanotorris</taxon>
    </lineage>
</organism>
<gene>
    <name evidence="1" type="ORF">MetfoDRAFT_1515</name>
</gene>
<sequence>MDTHFEAYYGRNLKSSDIIHNYRKERGSSGSYKYITAVLHTKAFSLVVYCDIIEVHNNFLPKYIEEILEFVINELKINPKKLTVLTDREFKNFEIIKIFERYGCNYICFVPKNDIKYYLEKEYKIYK</sequence>
<proteinExistence type="predicted"/>